<evidence type="ECO:0000256" key="1">
    <source>
        <dbReference type="ARBA" id="ARBA00023242"/>
    </source>
</evidence>
<dbReference type="Gene3D" id="4.10.240.10">
    <property type="entry name" value="Zn(2)-C6 fungal-type DNA-binding domain"/>
    <property type="match status" value="1"/>
</dbReference>
<accession>A0A9X0AN60</accession>
<evidence type="ECO:0000259" key="2">
    <source>
        <dbReference type="PROSITE" id="PS50048"/>
    </source>
</evidence>
<dbReference type="Proteomes" id="UP001152300">
    <property type="component" value="Unassembled WGS sequence"/>
</dbReference>
<organism evidence="3 4">
    <name type="scientific">Sclerotinia nivalis</name>
    <dbReference type="NCBI Taxonomy" id="352851"/>
    <lineage>
        <taxon>Eukaryota</taxon>
        <taxon>Fungi</taxon>
        <taxon>Dikarya</taxon>
        <taxon>Ascomycota</taxon>
        <taxon>Pezizomycotina</taxon>
        <taxon>Leotiomycetes</taxon>
        <taxon>Helotiales</taxon>
        <taxon>Sclerotiniaceae</taxon>
        <taxon>Sclerotinia</taxon>
    </lineage>
</organism>
<dbReference type="InterPro" id="IPR001138">
    <property type="entry name" value="Zn2Cys6_DnaBD"/>
</dbReference>
<dbReference type="PROSITE" id="PS00463">
    <property type="entry name" value="ZN2_CY6_FUNGAL_1"/>
    <property type="match status" value="1"/>
</dbReference>
<dbReference type="GO" id="GO:0008270">
    <property type="term" value="F:zinc ion binding"/>
    <property type="evidence" value="ECO:0007669"/>
    <property type="project" value="InterPro"/>
</dbReference>
<protein>
    <recommendedName>
        <fullName evidence="2">Zn(2)-C6 fungal-type domain-containing protein</fullName>
    </recommendedName>
</protein>
<dbReference type="Pfam" id="PF00172">
    <property type="entry name" value="Zn_clus"/>
    <property type="match status" value="1"/>
</dbReference>
<dbReference type="InterPro" id="IPR053178">
    <property type="entry name" value="Osmoadaptation_assoc"/>
</dbReference>
<dbReference type="PROSITE" id="PS50048">
    <property type="entry name" value="ZN2_CY6_FUNGAL_2"/>
    <property type="match status" value="1"/>
</dbReference>
<dbReference type="EMBL" id="JAPEIS010000005">
    <property type="protein sequence ID" value="KAJ8065834.1"/>
    <property type="molecule type" value="Genomic_DNA"/>
</dbReference>
<name>A0A9X0AN60_9HELO</name>
<dbReference type="InterPro" id="IPR036864">
    <property type="entry name" value="Zn2-C6_fun-type_DNA-bd_sf"/>
</dbReference>
<evidence type="ECO:0000313" key="3">
    <source>
        <dbReference type="EMBL" id="KAJ8065834.1"/>
    </source>
</evidence>
<reference evidence="3" key="1">
    <citation type="submission" date="2022-11" db="EMBL/GenBank/DDBJ databases">
        <title>Genome Resource of Sclerotinia nivalis Strain SnTB1, a Plant Pathogen Isolated from American Ginseng.</title>
        <authorList>
            <person name="Fan S."/>
        </authorList>
    </citation>
    <scope>NUCLEOTIDE SEQUENCE</scope>
    <source>
        <strain evidence="3">SnTB1</strain>
    </source>
</reference>
<dbReference type="GO" id="GO:0000981">
    <property type="term" value="F:DNA-binding transcription factor activity, RNA polymerase II-specific"/>
    <property type="evidence" value="ECO:0007669"/>
    <property type="project" value="InterPro"/>
</dbReference>
<evidence type="ECO:0000313" key="4">
    <source>
        <dbReference type="Proteomes" id="UP001152300"/>
    </source>
</evidence>
<dbReference type="PANTHER" id="PTHR38111:SF9">
    <property type="entry name" value="ZN(2)-C6 FUNGAL-TYPE DOMAIN-CONTAINING PROTEIN"/>
    <property type="match status" value="1"/>
</dbReference>
<keyword evidence="4" id="KW-1185">Reference proteome</keyword>
<dbReference type="AlphaFoldDB" id="A0A9X0AN60"/>
<dbReference type="SMART" id="SM00066">
    <property type="entry name" value="GAL4"/>
    <property type="match status" value="1"/>
</dbReference>
<gene>
    <name evidence="3" type="ORF">OCU04_004939</name>
</gene>
<sequence>MKTKQRTVCQNCRDHKIGCDGKRPECSQCVLTKRECKGYNEDWKFVHHAGFLGSPGRSTNTKPTCDIIHYVDEESSKSLWDPSIQVAKDQVLRADLVVPRGLLSSRLSIQTLTEAITDMYLPTEATIVEFIHSKEQICGAWVKELSVVFAQSSTEHADLLFQVIKVLADSVYPHSSTIQYSKTEMSRDYRGVLQMVRTRLAANGRCFELVPTIMCLALAELMFPDSGTALYAHTTAIKVFFETFGPHYFKSGTSHALFQGFRPAIILQAFRDRQPTFLSSESWIKIPFTSACPSAMQALLTDVSTIPFLLKCNDALFENGSSAIQVADMFQSFTDALERLIRWESCLWLESSFPYYWQYGTDAGGLNTCLSLHVPITFNNLTMANCLIHIWAIRIICLAEVERIVLFSSHPIQPRSHTSQFTSAAYVQSQINHFARLILRSMEYFFSDDMKLFGPASTLFPLSMAYQRFTAACYQCDEELEFINSIVTRLIDRGLQSASSLVYGMPGPD</sequence>
<keyword evidence="1" id="KW-0539">Nucleus</keyword>
<dbReference type="SUPFAM" id="SSF57701">
    <property type="entry name" value="Zn2/Cys6 DNA-binding domain"/>
    <property type="match status" value="1"/>
</dbReference>
<dbReference type="CDD" id="cd00067">
    <property type="entry name" value="GAL4"/>
    <property type="match status" value="1"/>
</dbReference>
<dbReference type="OrthoDB" id="4491390at2759"/>
<feature type="domain" description="Zn(2)-C6 fungal-type" evidence="2">
    <location>
        <begin position="8"/>
        <end position="36"/>
    </location>
</feature>
<proteinExistence type="predicted"/>
<dbReference type="PANTHER" id="PTHR38111">
    <property type="entry name" value="ZN(2)-C6 FUNGAL-TYPE DOMAIN-CONTAINING PROTEIN-RELATED"/>
    <property type="match status" value="1"/>
</dbReference>
<comment type="caution">
    <text evidence="3">The sequence shown here is derived from an EMBL/GenBank/DDBJ whole genome shotgun (WGS) entry which is preliminary data.</text>
</comment>